<dbReference type="GO" id="GO:0030246">
    <property type="term" value="F:carbohydrate binding"/>
    <property type="evidence" value="ECO:0007669"/>
    <property type="project" value="UniProtKB-KW"/>
</dbReference>
<proteinExistence type="predicted"/>
<keyword evidence="1" id="KW-0430">Lectin</keyword>
<reference evidence="1" key="1">
    <citation type="submission" date="2019-11" db="EMBL/GenBank/DDBJ databases">
        <authorList>
            <person name="Feng L."/>
        </authorList>
    </citation>
    <scope>NUCLEOTIDE SEQUENCE</scope>
    <source>
        <strain evidence="1">ECasseliflavusLFYP2</strain>
    </source>
</reference>
<dbReference type="PANTHER" id="PTHR32401:SF48">
    <property type="entry name" value="LEGUME LECTIN DOMAIN-CONTAINING PROTEIN"/>
    <property type="match status" value="1"/>
</dbReference>
<dbReference type="InterPro" id="IPR013320">
    <property type="entry name" value="ConA-like_dom_sf"/>
</dbReference>
<dbReference type="EMBL" id="CACRTX010000016">
    <property type="protein sequence ID" value="VYU55813.1"/>
    <property type="molecule type" value="Genomic_DNA"/>
</dbReference>
<accession>A0A6N3FWU2</accession>
<dbReference type="Gene3D" id="2.60.120.200">
    <property type="match status" value="1"/>
</dbReference>
<dbReference type="AlphaFoldDB" id="A0A6N3FWU2"/>
<dbReference type="SUPFAM" id="SSF49899">
    <property type="entry name" value="Concanavalin A-like lectins/glucanases"/>
    <property type="match status" value="1"/>
</dbReference>
<dbReference type="CDD" id="cd01951">
    <property type="entry name" value="lectin_L-type"/>
    <property type="match status" value="1"/>
</dbReference>
<dbReference type="RefSeq" id="WP_421758476.1">
    <property type="nucleotide sequence ID" value="NZ_CACRTX010000016.1"/>
</dbReference>
<dbReference type="InterPro" id="IPR050258">
    <property type="entry name" value="Leguminous_Lectin"/>
</dbReference>
<evidence type="ECO:0000313" key="1">
    <source>
        <dbReference type="EMBL" id="VYU55813.1"/>
    </source>
</evidence>
<dbReference type="PANTHER" id="PTHR32401">
    <property type="entry name" value="CONCANAVALIN A-LIKE LECTIN FAMILY PROTEIN"/>
    <property type="match status" value="1"/>
</dbReference>
<gene>
    <name evidence="1" type="ORF">ECLFYP2_00565</name>
</gene>
<organism evidence="1">
    <name type="scientific">Enterococcus casseliflavus</name>
    <name type="common">Enterococcus flavescens</name>
    <dbReference type="NCBI Taxonomy" id="37734"/>
    <lineage>
        <taxon>Bacteria</taxon>
        <taxon>Bacillati</taxon>
        <taxon>Bacillota</taxon>
        <taxon>Bacilli</taxon>
        <taxon>Lactobacillales</taxon>
        <taxon>Enterococcaceae</taxon>
        <taxon>Enterococcus</taxon>
    </lineage>
</organism>
<dbReference type="InterPro" id="IPR056573">
    <property type="entry name" value="Lectin_L-type_dom"/>
</dbReference>
<protein>
    <submittedName>
        <fullName evidence="1">Legume lectin domain protein</fullName>
    </submittedName>
</protein>
<name>A0A6N3FWU2_ENTCA</name>
<sequence length="722" mass="79576">MKKFGIKGWLCVFLFSVFLFCFGPIKIYASIVAPNFPTLPIDDSLITHVGQAGAPQGEPGFNYVQINDGTTTNSSGGVWFNKPVSFTRSFRLEMAFFIDNTDTDSDGLTFVMQSSGLNALANQAGPTIGVWADVGGTDPLSSGAIPQSFAIEFDTYYNNTTTVLGGSMLDRDVPNSHHIAWNFPGSNDAYTTDGWLIIDKVLNHRDTVSVSDISDGQWHLFTVVFDQPNQTLQYTVPDFGVDVIVPVDDTFKANLNLTNNAPVYFGFTGANGGYVQEKAVAFVDVEGLVDMTVRTGVFEKEPVKLLLDTETNLTQPATVDNSKTITYATYLSYKDTSDLADLESGITLSSLFPEGLSLVPEAVYFGKASEIMVNGLPEGGTALPFVIENGQLAVTLPDMVKGNEYIVHFSVNYTEAPLDQNLDAAIPVQTTFNGNAFVSSMTTGDPETHYYQMSGIFPPTLTTGSVSLTEAKANRQIVRQKRNCYLPITIEDQNSTQAKVYATDFFTEETAITEEDFSEVALIERSAITEPLTDTLTLDTTELEPNTTYYLAAYVIDTEGNRSETRYYSIDFRGIVEFQQAPTSINGAVVTVNELVRSIRDDGYAYLALSYDQEPTLLSITNTSEGTWQLNGQMTDFLQDQQLLADEIQLVLYDPMTNQLVATISSEEQVIFEQQPTGEANLMVDLKDYNCYFRFVPKMEQISPGTYTGAINWRLESTIIDE</sequence>
<dbReference type="Pfam" id="PF18483">
    <property type="entry name" value="Lectin_L-type_dom"/>
    <property type="match status" value="1"/>
</dbReference>